<dbReference type="GO" id="GO:0005524">
    <property type="term" value="F:ATP binding"/>
    <property type="evidence" value="ECO:0007669"/>
    <property type="project" value="UniProtKB-KW"/>
</dbReference>
<evidence type="ECO:0000313" key="14">
    <source>
        <dbReference type="Proteomes" id="UP000233387"/>
    </source>
</evidence>
<evidence type="ECO:0000256" key="1">
    <source>
        <dbReference type="ARBA" id="ARBA00000085"/>
    </source>
</evidence>
<evidence type="ECO:0000256" key="5">
    <source>
        <dbReference type="ARBA" id="ARBA00022679"/>
    </source>
</evidence>
<evidence type="ECO:0000259" key="12">
    <source>
        <dbReference type="PROSITE" id="PS50885"/>
    </source>
</evidence>
<proteinExistence type="predicted"/>
<keyword evidence="10" id="KW-1133">Transmembrane helix</keyword>
<evidence type="ECO:0000256" key="4">
    <source>
        <dbReference type="ARBA" id="ARBA00022553"/>
    </source>
</evidence>
<dbReference type="SMART" id="SM00388">
    <property type="entry name" value="HisKA"/>
    <property type="match status" value="1"/>
</dbReference>
<feature type="transmembrane region" description="Helical" evidence="10">
    <location>
        <begin position="276"/>
        <end position="299"/>
    </location>
</feature>
<dbReference type="SUPFAM" id="SSF47384">
    <property type="entry name" value="Homodimeric domain of signal transducing histidine kinase"/>
    <property type="match status" value="1"/>
</dbReference>
<dbReference type="PANTHER" id="PTHR42878">
    <property type="entry name" value="TWO-COMPONENT HISTIDINE KINASE"/>
    <property type="match status" value="1"/>
</dbReference>
<feature type="domain" description="HAMP" evidence="12">
    <location>
        <begin position="297"/>
        <end position="352"/>
    </location>
</feature>
<dbReference type="Pfam" id="PF02518">
    <property type="entry name" value="HATPase_c"/>
    <property type="match status" value="1"/>
</dbReference>
<organism evidence="13 14">
    <name type="scientific">Raineya orbicola</name>
    <dbReference type="NCBI Taxonomy" id="2016530"/>
    <lineage>
        <taxon>Bacteria</taxon>
        <taxon>Pseudomonadati</taxon>
        <taxon>Bacteroidota</taxon>
        <taxon>Cytophagia</taxon>
        <taxon>Cytophagales</taxon>
        <taxon>Raineyaceae</taxon>
        <taxon>Raineya</taxon>
    </lineage>
</organism>
<dbReference type="FunFam" id="3.30.565.10:FF:000006">
    <property type="entry name" value="Sensor histidine kinase WalK"/>
    <property type="match status" value="1"/>
</dbReference>
<dbReference type="Proteomes" id="UP000233387">
    <property type="component" value="Unassembled WGS sequence"/>
</dbReference>
<keyword evidence="9" id="KW-0902">Two-component regulatory system</keyword>
<comment type="catalytic activity">
    <reaction evidence="1">
        <text>ATP + protein L-histidine = ADP + protein N-phospho-L-histidine.</text>
        <dbReference type="EC" id="2.7.13.3"/>
    </reaction>
</comment>
<dbReference type="CDD" id="cd00082">
    <property type="entry name" value="HisKA"/>
    <property type="match status" value="1"/>
</dbReference>
<dbReference type="EC" id="2.7.13.3" evidence="3"/>
<reference evidence="13 14" key="1">
    <citation type="submission" date="2017-06" db="EMBL/GenBank/DDBJ databases">
        <title>Raineya orbicola gen. nov., sp. nov. a slightly thermophilic bacterium of the phylum Bacteroidetes and the description of Raineyaceae fam. nov.</title>
        <authorList>
            <person name="Albuquerque L."/>
            <person name="Polonia A.R.M."/>
            <person name="Barroso C."/>
            <person name="Froufe H.J.C."/>
            <person name="Lage O."/>
            <person name="Lobo-Da-Cunha A."/>
            <person name="Egas C."/>
            <person name="Da Costa M.S."/>
        </authorList>
    </citation>
    <scope>NUCLEOTIDE SEQUENCE [LARGE SCALE GENOMIC DNA]</scope>
    <source>
        <strain evidence="13 14">SPSPC-11</strain>
    </source>
</reference>
<dbReference type="AlphaFoldDB" id="A0A2N3IHL3"/>
<evidence type="ECO:0000256" key="8">
    <source>
        <dbReference type="ARBA" id="ARBA00022840"/>
    </source>
</evidence>
<dbReference type="InterPro" id="IPR003661">
    <property type="entry name" value="HisK_dim/P_dom"/>
</dbReference>
<keyword evidence="10" id="KW-0472">Membrane</keyword>
<dbReference type="InterPro" id="IPR003594">
    <property type="entry name" value="HATPase_dom"/>
</dbReference>
<evidence type="ECO:0000256" key="2">
    <source>
        <dbReference type="ARBA" id="ARBA00004370"/>
    </source>
</evidence>
<dbReference type="GO" id="GO:0030295">
    <property type="term" value="F:protein kinase activator activity"/>
    <property type="evidence" value="ECO:0007669"/>
    <property type="project" value="TreeGrafter"/>
</dbReference>
<dbReference type="PROSITE" id="PS50885">
    <property type="entry name" value="HAMP"/>
    <property type="match status" value="1"/>
</dbReference>
<dbReference type="InterPro" id="IPR036890">
    <property type="entry name" value="HATPase_C_sf"/>
</dbReference>
<keyword evidence="6" id="KW-0547">Nucleotide-binding</keyword>
<dbReference type="PRINTS" id="PR00344">
    <property type="entry name" value="BCTRLSENSOR"/>
</dbReference>
<dbReference type="EMBL" id="NKXO01000015">
    <property type="protein sequence ID" value="PKQ69819.1"/>
    <property type="molecule type" value="Genomic_DNA"/>
</dbReference>
<dbReference type="Gene3D" id="1.10.287.130">
    <property type="match status" value="1"/>
</dbReference>
<dbReference type="Gene3D" id="3.30.565.10">
    <property type="entry name" value="Histidine kinase-like ATPase, C-terminal domain"/>
    <property type="match status" value="1"/>
</dbReference>
<evidence type="ECO:0000256" key="6">
    <source>
        <dbReference type="ARBA" id="ARBA00022741"/>
    </source>
</evidence>
<dbReference type="GO" id="GO:0000156">
    <property type="term" value="F:phosphorelay response regulator activity"/>
    <property type="evidence" value="ECO:0007669"/>
    <property type="project" value="TreeGrafter"/>
</dbReference>
<dbReference type="OrthoDB" id="9810447at2"/>
<keyword evidence="14" id="KW-1185">Reference proteome</keyword>
<dbReference type="PROSITE" id="PS50109">
    <property type="entry name" value="HIS_KIN"/>
    <property type="match status" value="1"/>
</dbReference>
<evidence type="ECO:0000256" key="10">
    <source>
        <dbReference type="SAM" id="Phobius"/>
    </source>
</evidence>
<dbReference type="SUPFAM" id="SSF55874">
    <property type="entry name" value="ATPase domain of HSP90 chaperone/DNA topoisomerase II/histidine kinase"/>
    <property type="match status" value="1"/>
</dbReference>
<dbReference type="GO" id="GO:0000155">
    <property type="term" value="F:phosphorelay sensor kinase activity"/>
    <property type="evidence" value="ECO:0007669"/>
    <property type="project" value="InterPro"/>
</dbReference>
<dbReference type="GO" id="GO:0016020">
    <property type="term" value="C:membrane"/>
    <property type="evidence" value="ECO:0007669"/>
    <property type="project" value="UniProtKB-SubCell"/>
</dbReference>
<dbReference type="InterPro" id="IPR004358">
    <property type="entry name" value="Sig_transdc_His_kin-like_C"/>
</dbReference>
<sequence length="622" mass="72304">MLFDLINNTKLRRKLFIAFFTFTLIIVFVVGMSFWFYAKRDTIHEITNEIEEITTDILKLVKNENNFIEQESVQDKFYRTGVSENQKRNRTLLQDLQKRISKLLKNKEIQEFGVDSRLQELQKDLKEYENAFKNFVTKTFQKGNKNYGLENDLQKITTQLEEKNQISPIVLYTLKGFEKDYLMRKDSASFIDFHNAIREAILTTAHSETKDLLEKYQQKFMQIVALDKELSLFKDSKMGTYQQMRESSDRAIARIENISRIVEEKVKNMRGQFQNIFVITLLIVVVVSLTFSYFLSFFITIPITELSKAMHKAIEMNFSEDLKPARKYTNDEIGQLTEDFNLMIKRIQMQFQEIKENARLLFESNQFLKDINKQLEDSEKRLEKLASIKETLFDTITQDLKSPLNSLKGFLSLMQHHPETFSPQELSAIAQDMYASFDKISVMITSLVQWSQLQTDELELNPNHFNISTMIEQVIAQLSPMAESKQIRVINHAKSEFIVDADKDMMNFTLRNLLSNAIKFTHEGGKVEIFIQNRGKDKYMVSISDTGVGISQELLEKIFMPEIHVSMLGTKKEKGSGFGLMMCKDFIQKNGGKLYIDSELGKGTTVYFTIKKANKNKETSNS</sequence>
<dbReference type="Gene3D" id="6.10.340.10">
    <property type="match status" value="1"/>
</dbReference>
<comment type="caution">
    <text evidence="13">The sequence shown here is derived from an EMBL/GenBank/DDBJ whole genome shotgun (WGS) entry which is preliminary data.</text>
</comment>
<dbReference type="SMART" id="SM00304">
    <property type="entry name" value="HAMP"/>
    <property type="match status" value="1"/>
</dbReference>
<comment type="subcellular location">
    <subcellularLocation>
        <location evidence="2">Membrane</location>
    </subcellularLocation>
</comment>
<protein>
    <recommendedName>
        <fullName evidence="3">histidine kinase</fullName>
        <ecNumber evidence="3">2.7.13.3</ecNumber>
    </recommendedName>
</protein>
<evidence type="ECO:0000256" key="3">
    <source>
        <dbReference type="ARBA" id="ARBA00012438"/>
    </source>
</evidence>
<feature type="transmembrane region" description="Helical" evidence="10">
    <location>
        <begin position="15"/>
        <end position="38"/>
    </location>
</feature>
<dbReference type="InterPro" id="IPR050351">
    <property type="entry name" value="BphY/WalK/GraS-like"/>
</dbReference>
<dbReference type="InterPro" id="IPR003660">
    <property type="entry name" value="HAMP_dom"/>
</dbReference>
<dbReference type="PANTHER" id="PTHR42878:SF7">
    <property type="entry name" value="SENSOR HISTIDINE KINASE GLRK"/>
    <property type="match status" value="1"/>
</dbReference>
<dbReference type="CDD" id="cd06225">
    <property type="entry name" value="HAMP"/>
    <property type="match status" value="1"/>
</dbReference>
<dbReference type="InterPro" id="IPR036097">
    <property type="entry name" value="HisK_dim/P_sf"/>
</dbReference>
<keyword evidence="10" id="KW-0812">Transmembrane</keyword>
<dbReference type="RefSeq" id="WP_101358417.1">
    <property type="nucleotide sequence ID" value="NZ_NKXO01000015.1"/>
</dbReference>
<dbReference type="SMART" id="SM00387">
    <property type="entry name" value="HATPase_c"/>
    <property type="match status" value="1"/>
</dbReference>
<keyword evidence="4" id="KW-0597">Phosphoprotein</keyword>
<accession>A0A2N3IHL3</accession>
<gene>
    <name evidence="13" type="ORF">Rain11_1154</name>
</gene>
<dbReference type="InterPro" id="IPR005467">
    <property type="entry name" value="His_kinase_dom"/>
</dbReference>
<dbReference type="SUPFAM" id="SSF158472">
    <property type="entry name" value="HAMP domain-like"/>
    <property type="match status" value="1"/>
</dbReference>
<feature type="domain" description="Histidine kinase" evidence="11">
    <location>
        <begin position="395"/>
        <end position="614"/>
    </location>
</feature>
<evidence type="ECO:0000259" key="11">
    <source>
        <dbReference type="PROSITE" id="PS50109"/>
    </source>
</evidence>
<evidence type="ECO:0000256" key="9">
    <source>
        <dbReference type="ARBA" id="ARBA00023012"/>
    </source>
</evidence>
<evidence type="ECO:0000313" key="13">
    <source>
        <dbReference type="EMBL" id="PKQ69819.1"/>
    </source>
</evidence>
<evidence type="ECO:0000256" key="7">
    <source>
        <dbReference type="ARBA" id="ARBA00022777"/>
    </source>
</evidence>
<keyword evidence="8" id="KW-0067">ATP-binding</keyword>
<keyword evidence="7 13" id="KW-0418">Kinase</keyword>
<keyword evidence="5" id="KW-0808">Transferase</keyword>
<name>A0A2N3IHL3_9BACT</name>
<dbReference type="GO" id="GO:0007234">
    <property type="term" value="P:osmosensory signaling via phosphorelay pathway"/>
    <property type="evidence" value="ECO:0007669"/>
    <property type="project" value="TreeGrafter"/>
</dbReference>